<comment type="caution">
    <text evidence="1">The sequence shown here is derived from an EMBL/GenBank/DDBJ whole genome shotgun (WGS) entry which is preliminary data.</text>
</comment>
<reference evidence="1 2" key="1">
    <citation type="submission" date="2019-06" db="EMBL/GenBank/DDBJ databases">
        <title>Genome Sequence of the Brown Rot Fungal Pathogen Monilinia laxa.</title>
        <authorList>
            <person name="De Miccolis Angelini R.M."/>
            <person name="Landi L."/>
            <person name="Abate D."/>
            <person name="Pollastro S."/>
            <person name="Romanazzi G."/>
            <person name="Faretra F."/>
        </authorList>
    </citation>
    <scope>NUCLEOTIDE SEQUENCE [LARGE SCALE GENOMIC DNA]</scope>
    <source>
        <strain evidence="1 2">Mlax316</strain>
    </source>
</reference>
<sequence>MPKLSEHPFVPLNNPDFPTDSEVFYNKYGSRLWFKGQVMLLGKQTGAKVVLLSDMFGKCTELVMSFIHVEGQKIDLQYLSYSVDVLVAQRCFPDAKFPMKDPDPIYTRIFRGYMKEETKLRDALTVNKNTKLVIDQELGSQTTSAGDTTDSSMVSPFHEEYVMINKDQCIIKEQSNPTKTFMETLGEDLDEDTNAEEKTDG</sequence>
<name>A0A5N6KDL4_MONLA</name>
<protein>
    <submittedName>
        <fullName evidence="1">Uncharacterized protein</fullName>
    </submittedName>
</protein>
<evidence type="ECO:0000313" key="1">
    <source>
        <dbReference type="EMBL" id="KAB8301563.1"/>
    </source>
</evidence>
<organism evidence="1 2">
    <name type="scientific">Monilinia laxa</name>
    <name type="common">Brown rot fungus</name>
    <name type="synonym">Sclerotinia laxa</name>
    <dbReference type="NCBI Taxonomy" id="61186"/>
    <lineage>
        <taxon>Eukaryota</taxon>
        <taxon>Fungi</taxon>
        <taxon>Dikarya</taxon>
        <taxon>Ascomycota</taxon>
        <taxon>Pezizomycotina</taxon>
        <taxon>Leotiomycetes</taxon>
        <taxon>Helotiales</taxon>
        <taxon>Sclerotiniaceae</taxon>
        <taxon>Monilinia</taxon>
    </lineage>
</organism>
<dbReference type="Proteomes" id="UP000326757">
    <property type="component" value="Unassembled WGS sequence"/>
</dbReference>
<dbReference type="EMBL" id="VIGI01000004">
    <property type="protein sequence ID" value="KAB8301563.1"/>
    <property type="molecule type" value="Genomic_DNA"/>
</dbReference>
<accession>A0A5N6KDL4</accession>
<proteinExistence type="predicted"/>
<dbReference type="AlphaFoldDB" id="A0A5N6KDL4"/>
<evidence type="ECO:0000313" key="2">
    <source>
        <dbReference type="Proteomes" id="UP000326757"/>
    </source>
</evidence>
<gene>
    <name evidence="1" type="ORF">EYC80_003407</name>
</gene>
<dbReference type="OrthoDB" id="10361340at2759"/>
<keyword evidence="2" id="KW-1185">Reference proteome</keyword>